<name>A0AAD4MUH5_9BILA</name>
<evidence type="ECO:0000259" key="4">
    <source>
        <dbReference type="PROSITE" id="PS51891"/>
    </source>
</evidence>
<proteinExistence type="inferred from homology"/>
<dbReference type="AlphaFoldDB" id="A0AAD4MUH5"/>
<dbReference type="InterPro" id="IPR006913">
    <property type="entry name" value="CENP-V/GFA"/>
</dbReference>
<evidence type="ECO:0000256" key="2">
    <source>
        <dbReference type="ARBA" id="ARBA00022723"/>
    </source>
</evidence>
<dbReference type="InterPro" id="IPR052355">
    <property type="entry name" value="CENP-V-like"/>
</dbReference>
<dbReference type="PROSITE" id="PS51891">
    <property type="entry name" value="CENP_V_GFA"/>
    <property type="match status" value="1"/>
</dbReference>
<accession>A0AAD4MUH5</accession>
<feature type="domain" description="CENP-V/GFA" evidence="4">
    <location>
        <begin position="11"/>
        <end position="123"/>
    </location>
</feature>
<dbReference type="GO" id="GO:0016846">
    <property type="term" value="F:carbon-sulfur lyase activity"/>
    <property type="evidence" value="ECO:0007669"/>
    <property type="project" value="InterPro"/>
</dbReference>
<dbReference type="Gene3D" id="2.170.150.70">
    <property type="match status" value="1"/>
</dbReference>
<sequence>MSANPSKEVTHKGSCHCGAVQWECLAPTEIVAEVCNCTICTKKHNIHFIVAKEKFTLIKGKDNLTEYTFNTGIAKHTFCKTCGVQGFYTPRSNPKCIGINPGCIDSKTVVRLTFHHFNGQEWEKTFAAEGAPKVVSK</sequence>
<keyword evidence="2" id="KW-0479">Metal-binding</keyword>
<keyword evidence="6" id="KW-1185">Reference proteome</keyword>
<comment type="similarity">
    <text evidence="1">Belongs to the Gfa family.</text>
</comment>
<evidence type="ECO:0000256" key="1">
    <source>
        <dbReference type="ARBA" id="ARBA00005495"/>
    </source>
</evidence>
<dbReference type="EMBL" id="JAKKPZ010000112">
    <property type="protein sequence ID" value="KAI1701731.1"/>
    <property type="molecule type" value="Genomic_DNA"/>
</dbReference>
<comment type="caution">
    <text evidence="5">The sequence shown here is derived from an EMBL/GenBank/DDBJ whole genome shotgun (WGS) entry which is preliminary data.</text>
</comment>
<evidence type="ECO:0000313" key="5">
    <source>
        <dbReference type="EMBL" id="KAI1701731.1"/>
    </source>
</evidence>
<evidence type="ECO:0000256" key="3">
    <source>
        <dbReference type="ARBA" id="ARBA00022833"/>
    </source>
</evidence>
<evidence type="ECO:0000313" key="6">
    <source>
        <dbReference type="Proteomes" id="UP001201812"/>
    </source>
</evidence>
<dbReference type="SUPFAM" id="SSF51316">
    <property type="entry name" value="Mss4-like"/>
    <property type="match status" value="1"/>
</dbReference>
<gene>
    <name evidence="5" type="ORF">DdX_15903</name>
</gene>
<dbReference type="PANTHER" id="PTHR28620">
    <property type="entry name" value="CENTROMERE PROTEIN V"/>
    <property type="match status" value="1"/>
</dbReference>
<dbReference type="Pfam" id="PF04828">
    <property type="entry name" value="GFA"/>
    <property type="match status" value="1"/>
</dbReference>
<dbReference type="GO" id="GO:0046872">
    <property type="term" value="F:metal ion binding"/>
    <property type="evidence" value="ECO:0007669"/>
    <property type="project" value="UniProtKB-KW"/>
</dbReference>
<keyword evidence="3" id="KW-0862">Zinc</keyword>
<reference evidence="5" key="1">
    <citation type="submission" date="2022-01" db="EMBL/GenBank/DDBJ databases">
        <title>Genome Sequence Resource for Two Populations of Ditylenchus destructor, the Migratory Endoparasitic Phytonematode.</title>
        <authorList>
            <person name="Zhang H."/>
            <person name="Lin R."/>
            <person name="Xie B."/>
        </authorList>
    </citation>
    <scope>NUCLEOTIDE SEQUENCE</scope>
    <source>
        <strain evidence="5">BazhouSP</strain>
    </source>
</reference>
<dbReference type="Proteomes" id="UP001201812">
    <property type="component" value="Unassembled WGS sequence"/>
</dbReference>
<dbReference type="InterPro" id="IPR011057">
    <property type="entry name" value="Mss4-like_sf"/>
</dbReference>
<protein>
    <submittedName>
        <fullName evidence="5">Glutathione-dependent formaldehyde-activating enzyme domain-containing protein</fullName>
    </submittedName>
</protein>
<organism evidence="5 6">
    <name type="scientific">Ditylenchus destructor</name>
    <dbReference type="NCBI Taxonomy" id="166010"/>
    <lineage>
        <taxon>Eukaryota</taxon>
        <taxon>Metazoa</taxon>
        <taxon>Ecdysozoa</taxon>
        <taxon>Nematoda</taxon>
        <taxon>Chromadorea</taxon>
        <taxon>Rhabditida</taxon>
        <taxon>Tylenchina</taxon>
        <taxon>Tylenchomorpha</taxon>
        <taxon>Sphaerularioidea</taxon>
        <taxon>Anguinidae</taxon>
        <taxon>Anguininae</taxon>
        <taxon>Ditylenchus</taxon>
    </lineage>
</organism>
<dbReference type="PANTHER" id="PTHR28620:SF1">
    <property type="entry name" value="CENP-V_GFA DOMAIN-CONTAINING PROTEIN"/>
    <property type="match status" value="1"/>
</dbReference>